<dbReference type="OrthoDB" id="2721173at2"/>
<evidence type="ECO:0000313" key="2">
    <source>
        <dbReference type="EMBL" id="QAS54728.1"/>
    </source>
</evidence>
<evidence type="ECO:0000313" key="3">
    <source>
        <dbReference type="Proteomes" id="UP000287756"/>
    </source>
</evidence>
<dbReference type="KEGG" id="hli:HLI_20870"/>
<feature type="transmembrane region" description="Helical" evidence="1">
    <location>
        <begin position="30"/>
        <end position="48"/>
    </location>
</feature>
<proteinExistence type="predicted"/>
<dbReference type="Proteomes" id="UP000287756">
    <property type="component" value="Chromosome"/>
</dbReference>
<accession>A0A410MJ62</accession>
<keyword evidence="1" id="KW-1133">Transmembrane helix</keyword>
<keyword evidence="1" id="KW-0812">Transmembrane</keyword>
<reference evidence="2 3" key="1">
    <citation type="submission" date="2018-01" db="EMBL/GenBank/DDBJ databases">
        <title>The whole genome sequencing and assembly of Halobacillus litoralis ERB031 strain.</title>
        <authorList>
            <person name="Lee S.-J."/>
            <person name="Park M.-K."/>
            <person name="Kim J.-Y."/>
            <person name="Lee Y.-J."/>
            <person name="Yi H."/>
            <person name="Bahn Y.-S."/>
            <person name="Kim J.F."/>
            <person name="Lee D.-W."/>
        </authorList>
    </citation>
    <scope>NUCLEOTIDE SEQUENCE [LARGE SCALE GENOMIC DNA]</scope>
    <source>
        <strain evidence="2 3">ERB 031</strain>
    </source>
</reference>
<gene>
    <name evidence="2" type="ORF">HLI_20870</name>
</gene>
<evidence type="ECO:0000256" key="1">
    <source>
        <dbReference type="SAM" id="Phobius"/>
    </source>
</evidence>
<sequence length="116" mass="13422">MVGGLFSLQAVFLLFVSLMAKSAPPMITYMMISMAILAFSMSYLHPQFRQKDERMKMIRYKGLFYSFFAMMGYLSLLLLLMEFNIMILSAEEVVQLLIALNMSTVFLSWVVLSKKY</sequence>
<protein>
    <submittedName>
        <fullName evidence="2">Permease</fullName>
    </submittedName>
</protein>
<name>A0A410MJ62_9BACI</name>
<dbReference type="AlphaFoldDB" id="A0A410MJ62"/>
<organism evidence="2 3">
    <name type="scientific">Halobacillus litoralis</name>
    <dbReference type="NCBI Taxonomy" id="45668"/>
    <lineage>
        <taxon>Bacteria</taxon>
        <taxon>Bacillati</taxon>
        <taxon>Bacillota</taxon>
        <taxon>Bacilli</taxon>
        <taxon>Bacillales</taxon>
        <taxon>Bacillaceae</taxon>
        <taxon>Halobacillus</taxon>
    </lineage>
</organism>
<feature type="transmembrane region" description="Helical" evidence="1">
    <location>
        <begin position="60"/>
        <end position="81"/>
    </location>
</feature>
<dbReference type="EMBL" id="CP026118">
    <property type="protein sequence ID" value="QAS54728.1"/>
    <property type="molecule type" value="Genomic_DNA"/>
</dbReference>
<feature type="transmembrane region" description="Helical" evidence="1">
    <location>
        <begin position="93"/>
        <end position="112"/>
    </location>
</feature>
<keyword evidence="1" id="KW-0472">Membrane</keyword>